<dbReference type="EMBL" id="CALTRL010006403">
    <property type="protein sequence ID" value="CAH7690806.1"/>
    <property type="molecule type" value="Genomic_DNA"/>
</dbReference>
<organism evidence="3 4">
    <name type="scientific">Phakopsora pachyrhizi</name>
    <name type="common">Asian soybean rust disease fungus</name>
    <dbReference type="NCBI Taxonomy" id="170000"/>
    <lineage>
        <taxon>Eukaryota</taxon>
        <taxon>Fungi</taxon>
        <taxon>Dikarya</taxon>
        <taxon>Basidiomycota</taxon>
        <taxon>Pucciniomycotina</taxon>
        <taxon>Pucciniomycetes</taxon>
        <taxon>Pucciniales</taxon>
        <taxon>Phakopsoraceae</taxon>
        <taxon>Phakopsora</taxon>
    </lineage>
</organism>
<keyword evidence="4" id="KW-1185">Reference proteome</keyword>
<feature type="chain" id="PRO_5043908680" evidence="2">
    <location>
        <begin position="20"/>
        <end position="335"/>
    </location>
</feature>
<proteinExistence type="predicted"/>
<dbReference type="AlphaFoldDB" id="A0AAV0BTH1"/>
<evidence type="ECO:0000256" key="2">
    <source>
        <dbReference type="SAM" id="SignalP"/>
    </source>
</evidence>
<protein>
    <submittedName>
        <fullName evidence="3">Expressed protein</fullName>
    </submittedName>
</protein>
<feature type="region of interest" description="Disordered" evidence="1">
    <location>
        <begin position="293"/>
        <end position="318"/>
    </location>
</feature>
<comment type="caution">
    <text evidence="3">The sequence shown here is derived from an EMBL/GenBank/DDBJ whole genome shotgun (WGS) entry which is preliminary data.</text>
</comment>
<feature type="compositionally biased region" description="Basic and acidic residues" evidence="1">
    <location>
        <begin position="118"/>
        <end position="130"/>
    </location>
</feature>
<evidence type="ECO:0000256" key="1">
    <source>
        <dbReference type="SAM" id="MobiDB-lite"/>
    </source>
</evidence>
<sequence>MRLRSVTVSVSALALTVSATILSPMPQSPRRLERQVEDRIVNAAGLLKSQESNRLRVRRFSSWPKLTHGDMLLHHRRRLNGRGNNQNNLVDRSTDCDKKKHAKSRKVKAKIVKEETDKKEKAIKESEKPRITPPNVSSNLARDVKNTNTMLGFVEVAVPAQKAGFSQTVSGLTYSMRPSSSEPSYEIRTSRLQSSPFYMSPQVDVAAGSPTYYQLKAPSHDRKKSDDLDHCVTYGTSSEKALWLAPCGLDSTSSQWFTFNSDTGELRPVHGRHSSGSRSSDDENDLVLIKRRSLEFGQKNDKNENRHSQMKKSSDKNTSNAVSQVILYFVHAVRH</sequence>
<feature type="region of interest" description="Disordered" evidence="1">
    <location>
        <begin position="118"/>
        <end position="140"/>
    </location>
</feature>
<feature type="compositionally biased region" description="Basic and acidic residues" evidence="1">
    <location>
        <begin position="293"/>
        <end position="315"/>
    </location>
</feature>
<accession>A0AAV0BTH1</accession>
<evidence type="ECO:0000313" key="4">
    <source>
        <dbReference type="Proteomes" id="UP001153365"/>
    </source>
</evidence>
<keyword evidence="2" id="KW-0732">Signal</keyword>
<feature type="region of interest" description="Disordered" evidence="1">
    <location>
        <begin position="80"/>
        <end position="103"/>
    </location>
</feature>
<feature type="signal peptide" evidence="2">
    <location>
        <begin position="1"/>
        <end position="19"/>
    </location>
</feature>
<name>A0AAV0BTH1_PHAPC</name>
<dbReference type="Proteomes" id="UP001153365">
    <property type="component" value="Unassembled WGS sequence"/>
</dbReference>
<evidence type="ECO:0000313" key="3">
    <source>
        <dbReference type="EMBL" id="CAH7690806.1"/>
    </source>
</evidence>
<reference evidence="3" key="1">
    <citation type="submission" date="2022-06" db="EMBL/GenBank/DDBJ databases">
        <authorList>
            <consortium name="SYNGENTA / RWTH Aachen University"/>
        </authorList>
    </citation>
    <scope>NUCLEOTIDE SEQUENCE</scope>
</reference>
<gene>
    <name evidence="3" type="ORF">PPACK8108_LOCUS26260</name>
</gene>